<dbReference type="AlphaFoldDB" id="A0A818W5B3"/>
<evidence type="ECO:0000313" key="5">
    <source>
        <dbReference type="Proteomes" id="UP000663881"/>
    </source>
</evidence>
<dbReference type="EMBL" id="CAJNOE010000663">
    <property type="protein sequence ID" value="CAF1303562.1"/>
    <property type="molecule type" value="Genomic_DNA"/>
</dbReference>
<accession>A0A818W5B3</accession>
<sequence length="85" mass="9761">MFSNVRILGDALHENCAVSDNGSCIGSYLWKKREVTSMQSNVAIITSSRPEYLFVEQGYYMYGFLVISSYKTFNDEAILNFLRRT</sequence>
<name>A0A818W5B3_9BILA</name>
<reference evidence="3" key="1">
    <citation type="submission" date="2021-02" db="EMBL/GenBank/DDBJ databases">
        <authorList>
            <person name="Nowell W R."/>
        </authorList>
    </citation>
    <scope>NUCLEOTIDE SEQUENCE</scope>
</reference>
<proteinExistence type="predicted"/>
<evidence type="ECO:0000313" key="3">
    <source>
        <dbReference type="EMBL" id="CAF3720398.1"/>
    </source>
</evidence>
<gene>
    <name evidence="1" type="ORF">IZO911_LOCUS34197</name>
    <name evidence="4" type="ORF">KXQ929_LOCUS21600</name>
    <name evidence="3" type="ORF">OKA104_LOCUS13812</name>
    <name evidence="2" type="ORF">VCS650_LOCUS34159</name>
</gene>
<dbReference type="EMBL" id="CAJNON010000701">
    <property type="protein sequence ID" value="CAF1358232.1"/>
    <property type="molecule type" value="Genomic_DNA"/>
</dbReference>
<evidence type="ECO:0000313" key="4">
    <source>
        <dbReference type="EMBL" id="CAF3878065.1"/>
    </source>
</evidence>
<dbReference type="Proteomes" id="UP000663891">
    <property type="component" value="Unassembled WGS sequence"/>
</dbReference>
<comment type="caution">
    <text evidence="3">The sequence shown here is derived from an EMBL/GenBank/DDBJ whole genome shotgun (WGS) entry which is preliminary data.</text>
</comment>
<dbReference type="Proteomes" id="UP000663881">
    <property type="component" value="Unassembled WGS sequence"/>
</dbReference>
<evidence type="ECO:0000313" key="1">
    <source>
        <dbReference type="EMBL" id="CAF1303562.1"/>
    </source>
</evidence>
<dbReference type="Proteomes" id="UP000663868">
    <property type="component" value="Unassembled WGS sequence"/>
</dbReference>
<protein>
    <submittedName>
        <fullName evidence="3">Uncharacterized protein</fullName>
    </submittedName>
</protein>
<dbReference type="EMBL" id="CAJOAY010000708">
    <property type="protein sequence ID" value="CAF3720398.1"/>
    <property type="molecule type" value="Genomic_DNA"/>
</dbReference>
<organism evidence="3 5">
    <name type="scientific">Adineta steineri</name>
    <dbReference type="NCBI Taxonomy" id="433720"/>
    <lineage>
        <taxon>Eukaryota</taxon>
        <taxon>Metazoa</taxon>
        <taxon>Spiralia</taxon>
        <taxon>Gnathifera</taxon>
        <taxon>Rotifera</taxon>
        <taxon>Eurotatoria</taxon>
        <taxon>Bdelloidea</taxon>
        <taxon>Adinetida</taxon>
        <taxon>Adinetidae</taxon>
        <taxon>Adineta</taxon>
    </lineage>
</organism>
<dbReference type="Proteomes" id="UP000663860">
    <property type="component" value="Unassembled WGS sequence"/>
</dbReference>
<evidence type="ECO:0000313" key="2">
    <source>
        <dbReference type="EMBL" id="CAF1358232.1"/>
    </source>
</evidence>
<dbReference type="EMBL" id="CAJOBB010001592">
    <property type="protein sequence ID" value="CAF3878065.1"/>
    <property type="molecule type" value="Genomic_DNA"/>
</dbReference>